<dbReference type="SUPFAM" id="SSF90123">
    <property type="entry name" value="ABC transporter transmembrane region"/>
    <property type="match status" value="1"/>
</dbReference>
<reference evidence="6 7" key="1">
    <citation type="journal article" date="2016" name="Antonie Van Leeuwenhoek">
        <title>Photobacterium sanguinicancri sp. nov. isolated from marine animals.</title>
        <authorList>
            <person name="Gomez-Gil B."/>
            <person name="Roque A."/>
            <person name="Rotllant G."/>
            <person name="Romalde J.L."/>
            <person name="Doce A."/>
            <person name="Eggermont M."/>
            <person name="Defoirdt T."/>
        </authorList>
    </citation>
    <scope>NUCLEOTIDE SEQUENCE [LARGE SCALE GENOMIC DNA]</scope>
    <source>
        <strain evidence="6 7">CAIM 1827</strain>
    </source>
</reference>
<comment type="caution">
    <text evidence="6">The sequence shown here is derived from an EMBL/GenBank/DDBJ whole genome shotgun (WGS) entry which is preliminary data.</text>
</comment>
<evidence type="ECO:0000256" key="4">
    <source>
        <dbReference type="ARBA" id="ARBA00023136"/>
    </source>
</evidence>
<evidence type="ECO:0000313" key="7">
    <source>
        <dbReference type="Proteomes" id="UP000215999"/>
    </source>
</evidence>
<accession>A0ABX4FVZ3</accession>
<feature type="transmembrane region" description="Helical" evidence="5">
    <location>
        <begin position="17"/>
        <end position="39"/>
    </location>
</feature>
<evidence type="ECO:0000313" key="6">
    <source>
        <dbReference type="EMBL" id="OZS43072.1"/>
    </source>
</evidence>
<gene>
    <name evidence="6" type="ORF">ASV53_15155</name>
</gene>
<proteinExistence type="predicted"/>
<evidence type="ECO:0008006" key="8">
    <source>
        <dbReference type="Google" id="ProtNLM"/>
    </source>
</evidence>
<sequence length="70" mass="7927">MLLTHLDKAFADCKRDLLFVGLFSLAINFLVLTLPIYSLQLFDRVLSSASLDTFLLPCLVRITVPLESRK</sequence>
<protein>
    <recommendedName>
        <fullName evidence="8">ABC transmembrane type-1 domain-containing protein</fullName>
    </recommendedName>
</protein>
<dbReference type="Proteomes" id="UP000215999">
    <property type="component" value="Unassembled WGS sequence"/>
</dbReference>
<evidence type="ECO:0000256" key="1">
    <source>
        <dbReference type="ARBA" id="ARBA00004651"/>
    </source>
</evidence>
<comment type="subcellular location">
    <subcellularLocation>
        <location evidence="1">Cell membrane</location>
        <topology evidence="1">Multi-pass membrane protein</topology>
    </subcellularLocation>
</comment>
<keyword evidence="2 5" id="KW-0812">Transmembrane</keyword>
<organism evidence="6 7">
    <name type="scientific">Photobacterium sanguinicancri</name>
    <dbReference type="NCBI Taxonomy" id="875932"/>
    <lineage>
        <taxon>Bacteria</taxon>
        <taxon>Pseudomonadati</taxon>
        <taxon>Pseudomonadota</taxon>
        <taxon>Gammaproteobacteria</taxon>
        <taxon>Vibrionales</taxon>
        <taxon>Vibrionaceae</taxon>
        <taxon>Photobacterium</taxon>
    </lineage>
</organism>
<name>A0ABX4FVZ3_9GAMM</name>
<evidence type="ECO:0000256" key="3">
    <source>
        <dbReference type="ARBA" id="ARBA00022989"/>
    </source>
</evidence>
<dbReference type="InterPro" id="IPR036640">
    <property type="entry name" value="ABC1_TM_sf"/>
</dbReference>
<keyword evidence="3 5" id="KW-1133">Transmembrane helix</keyword>
<keyword evidence="4 5" id="KW-0472">Membrane</keyword>
<keyword evidence="7" id="KW-1185">Reference proteome</keyword>
<dbReference type="EMBL" id="NOIF01000103">
    <property type="protein sequence ID" value="OZS43072.1"/>
    <property type="molecule type" value="Genomic_DNA"/>
</dbReference>
<evidence type="ECO:0000256" key="5">
    <source>
        <dbReference type="SAM" id="Phobius"/>
    </source>
</evidence>
<evidence type="ECO:0000256" key="2">
    <source>
        <dbReference type="ARBA" id="ARBA00022692"/>
    </source>
</evidence>